<evidence type="ECO:0000313" key="5">
    <source>
        <dbReference type="EMBL" id="KAA8907911.1"/>
    </source>
</evidence>
<comment type="similarity">
    <text evidence="1">Belongs to the methyltransferase superfamily.</text>
</comment>
<dbReference type="Proteomes" id="UP000449547">
    <property type="component" value="Unassembled WGS sequence"/>
</dbReference>
<evidence type="ECO:0000256" key="3">
    <source>
        <dbReference type="ARBA" id="ARBA00022679"/>
    </source>
</evidence>
<protein>
    <recommendedName>
        <fullName evidence="4">Methyltransferase type 11 domain-containing protein</fullName>
    </recommendedName>
</protein>
<dbReference type="EMBL" id="SWFT01000018">
    <property type="protein sequence ID" value="KAA8907911.1"/>
    <property type="molecule type" value="Genomic_DNA"/>
</dbReference>
<keyword evidence="3" id="KW-0808">Transferase</keyword>
<dbReference type="GeneID" id="54778974"/>
<dbReference type="OMA" id="FRPHYPP"/>
<keyword evidence="2" id="KW-0489">Methyltransferase</keyword>
<organism evidence="5 6">
    <name type="scientific">Diutina rugosa</name>
    <name type="common">Yeast</name>
    <name type="synonym">Candida rugosa</name>
    <dbReference type="NCBI Taxonomy" id="5481"/>
    <lineage>
        <taxon>Eukaryota</taxon>
        <taxon>Fungi</taxon>
        <taxon>Dikarya</taxon>
        <taxon>Ascomycota</taxon>
        <taxon>Saccharomycotina</taxon>
        <taxon>Pichiomycetes</taxon>
        <taxon>Debaryomycetaceae</taxon>
        <taxon>Diutina</taxon>
    </lineage>
</organism>
<evidence type="ECO:0000256" key="2">
    <source>
        <dbReference type="ARBA" id="ARBA00022603"/>
    </source>
</evidence>
<proteinExistence type="inferred from homology"/>
<dbReference type="InterPro" id="IPR013216">
    <property type="entry name" value="Methyltransf_11"/>
</dbReference>
<name>A0A642UYR2_DIURU</name>
<dbReference type="SUPFAM" id="SSF53335">
    <property type="entry name" value="S-adenosyl-L-methionine-dependent methyltransferases"/>
    <property type="match status" value="1"/>
</dbReference>
<comment type="caution">
    <text evidence="5">The sequence shown here is derived from an EMBL/GenBank/DDBJ whole genome shotgun (WGS) entry which is preliminary data.</text>
</comment>
<evidence type="ECO:0000313" key="6">
    <source>
        <dbReference type="Proteomes" id="UP000449547"/>
    </source>
</evidence>
<dbReference type="OrthoDB" id="10027013at2759"/>
<dbReference type="InterPro" id="IPR051052">
    <property type="entry name" value="Diverse_substrate_MTase"/>
</dbReference>
<dbReference type="PANTHER" id="PTHR44942:SF4">
    <property type="entry name" value="METHYLTRANSFERASE TYPE 11 DOMAIN-CONTAINING PROTEIN"/>
    <property type="match status" value="1"/>
</dbReference>
<accession>A0A642UYR2</accession>
<evidence type="ECO:0000259" key="4">
    <source>
        <dbReference type="Pfam" id="PF08241"/>
    </source>
</evidence>
<dbReference type="CDD" id="cd02440">
    <property type="entry name" value="AdoMet_MTases"/>
    <property type="match status" value="1"/>
</dbReference>
<dbReference type="InterPro" id="IPR029063">
    <property type="entry name" value="SAM-dependent_MTases_sf"/>
</dbReference>
<keyword evidence="6" id="KW-1185">Reference proteome</keyword>
<dbReference type="Pfam" id="PF08241">
    <property type="entry name" value="Methyltransf_11"/>
    <property type="match status" value="1"/>
</dbReference>
<sequence>MSTFSKSAYSATKYSQFRPHYPPQFYQLLSQYIGHKVNKAVDIGCGTGVSSYPLLELSDRVIGTDLSAVMVERANTIKHEKLSPSDAARISFQVANVSDWNDNNVDLITVAQAIHWFDTAKFFHQAYQALSPGGVLAYYYYVDPVIKGVANADKANALYHRYVYGEDTIGPHWEQPGRSILANMCRDVNQGISPKEFTNVEQHIYEAEEREPTDKDMVMTREGVVVDDLFNYIRTYSGYHNFEAETGKGEDVLKQFADDLNQLGITDTTKFDLVWNTGYTFMTRTQ</sequence>
<dbReference type="Gene3D" id="3.40.50.150">
    <property type="entry name" value="Vaccinia Virus protein VP39"/>
    <property type="match status" value="1"/>
</dbReference>
<dbReference type="RefSeq" id="XP_034014843.1">
    <property type="nucleotide sequence ID" value="XM_034155947.1"/>
</dbReference>
<dbReference type="GO" id="GO:0008757">
    <property type="term" value="F:S-adenosylmethionine-dependent methyltransferase activity"/>
    <property type="evidence" value="ECO:0007669"/>
    <property type="project" value="InterPro"/>
</dbReference>
<feature type="domain" description="Methyltransferase type 11" evidence="4">
    <location>
        <begin position="41"/>
        <end position="137"/>
    </location>
</feature>
<dbReference type="GO" id="GO:0032259">
    <property type="term" value="P:methylation"/>
    <property type="evidence" value="ECO:0007669"/>
    <property type="project" value="UniProtKB-KW"/>
</dbReference>
<reference evidence="5 6" key="1">
    <citation type="submission" date="2019-07" db="EMBL/GenBank/DDBJ databases">
        <title>Genome assembly of two rare yeast pathogens: Diutina rugosa and Trichomonascus ciferrii.</title>
        <authorList>
            <person name="Mixao V."/>
            <person name="Saus E."/>
            <person name="Hansen A."/>
            <person name="Lass-Flor C."/>
            <person name="Gabaldon T."/>
        </authorList>
    </citation>
    <scope>NUCLEOTIDE SEQUENCE [LARGE SCALE GENOMIC DNA]</scope>
    <source>
        <strain evidence="5 6">CBS 613</strain>
    </source>
</reference>
<dbReference type="PANTHER" id="PTHR44942">
    <property type="entry name" value="METHYLTRANSF_11 DOMAIN-CONTAINING PROTEIN"/>
    <property type="match status" value="1"/>
</dbReference>
<dbReference type="VEuPathDB" id="FungiDB:DIURU_000321"/>
<dbReference type="AlphaFoldDB" id="A0A642UYR2"/>
<evidence type="ECO:0000256" key="1">
    <source>
        <dbReference type="ARBA" id="ARBA00008361"/>
    </source>
</evidence>
<gene>
    <name evidence="5" type="ORF">DIURU_000321</name>
</gene>